<evidence type="ECO:0000313" key="1">
    <source>
        <dbReference type="EMBL" id="GEO02477.1"/>
    </source>
</evidence>
<dbReference type="SUPFAM" id="SSF56300">
    <property type="entry name" value="Metallo-dependent phosphatases"/>
    <property type="match status" value="1"/>
</dbReference>
<dbReference type="OrthoDB" id="58809at2"/>
<reference evidence="1 2" key="1">
    <citation type="submission" date="2019-07" db="EMBL/GenBank/DDBJ databases">
        <title>Whole genome shotgun sequence of Adhaeribacter aerolatus NBRC 106133.</title>
        <authorList>
            <person name="Hosoyama A."/>
            <person name="Uohara A."/>
            <person name="Ohji S."/>
            <person name="Ichikawa N."/>
        </authorList>
    </citation>
    <scope>NUCLEOTIDE SEQUENCE [LARGE SCALE GENOMIC DNA]</scope>
    <source>
        <strain evidence="1 2">NBRC 106133</strain>
    </source>
</reference>
<keyword evidence="2" id="KW-1185">Reference proteome</keyword>
<dbReference type="Proteomes" id="UP000321532">
    <property type="component" value="Unassembled WGS sequence"/>
</dbReference>
<gene>
    <name evidence="1" type="ORF">AAE02nite_01410</name>
</gene>
<dbReference type="InterPro" id="IPR029052">
    <property type="entry name" value="Metallo-depent_PP-like"/>
</dbReference>
<evidence type="ECO:0000313" key="2">
    <source>
        <dbReference type="Proteomes" id="UP000321532"/>
    </source>
</evidence>
<dbReference type="Gene3D" id="3.60.21.10">
    <property type="match status" value="1"/>
</dbReference>
<protein>
    <submittedName>
        <fullName evidence="1">Uncharacterized protein</fullName>
    </submittedName>
</protein>
<comment type="caution">
    <text evidence="1">The sequence shown here is derived from an EMBL/GenBank/DDBJ whole genome shotgun (WGS) entry which is preliminary data.</text>
</comment>
<sequence length="317" mass="36805">MILQPLHFSKLKFLLSLLFYVSFLQVQAQKRFSIIAFGDMPYHVPADFERFKKLTAAVNQANPYLAVHVGDIKNGYSDCSDAYFELIKSMFMQFKGPLIFTPGDNDWTDCYRPASGNYNTVERLQKLRSVFYDGRQSLGKKPLPTFNQSNRKGFEKFVENQYWEHAKISFGTIHVVGSNNNLQSDPDKNQEFYERDAANLDWLDYIFDEADRKKHKGVVLFTQAAMNFKGDKASGHFKIVQKLRDRVEKFKRPVLLVYGDYHRFLIEKPLVNASGKLLTNFTSVMVFGEYDMHGVKIDIDPKSKNLFRFSEFWVDGN</sequence>
<dbReference type="AlphaFoldDB" id="A0A512ASD6"/>
<proteinExistence type="predicted"/>
<name>A0A512ASD6_9BACT</name>
<accession>A0A512ASD6</accession>
<organism evidence="1 2">
    <name type="scientific">Adhaeribacter aerolatus</name>
    <dbReference type="NCBI Taxonomy" id="670289"/>
    <lineage>
        <taxon>Bacteria</taxon>
        <taxon>Pseudomonadati</taxon>
        <taxon>Bacteroidota</taxon>
        <taxon>Cytophagia</taxon>
        <taxon>Cytophagales</taxon>
        <taxon>Hymenobacteraceae</taxon>
        <taxon>Adhaeribacter</taxon>
    </lineage>
</organism>
<dbReference type="RefSeq" id="WP_146894520.1">
    <property type="nucleotide sequence ID" value="NZ_BJYS01000001.1"/>
</dbReference>
<dbReference type="EMBL" id="BJYS01000001">
    <property type="protein sequence ID" value="GEO02477.1"/>
    <property type="molecule type" value="Genomic_DNA"/>
</dbReference>